<dbReference type="PROSITE" id="PS00665">
    <property type="entry name" value="DHDPS_1"/>
    <property type="match status" value="1"/>
</dbReference>
<comment type="similarity">
    <text evidence="3 12 13">Belongs to the DapA family.</text>
</comment>
<comment type="function">
    <text evidence="1 12">Catalyzes the condensation of (S)-aspartate-beta-semialdehyde [(S)-ASA] and pyruvate to 4-hydroxy-tetrahydrodipicolinate (HTPA).</text>
</comment>
<keyword evidence="10 12" id="KW-0704">Schiff base</keyword>
<dbReference type="Proteomes" id="UP000078532">
    <property type="component" value="Unassembled WGS sequence"/>
</dbReference>
<feature type="active site" description="Proton donor/acceptor" evidence="12 14">
    <location>
        <position position="136"/>
    </location>
</feature>
<keyword evidence="8 12" id="KW-0457">Lysine biosynthesis</keyword>
<dbReference type="PANTHER" id="PTHR12128">
    <property type="entry name" value="DIHYDRODIPICOLINATE SYNTHASE"/>
    <property type="match status" value="1"/>
</dbReference>
<evidence type="ECO:0000256" key="1">
    <source>
        <dbReference type="ARBA" id="ARBA00003294"/>
    </source>
</evidence>
<dbReference type="InterPro" id="IPR013785">
    <property type="entry name" value="Aldolase_TIM"/>
</dbReference>
<feature type="binding site" evidence="12 15">
    <location>
        <position position="48"/>
    </location>
    <ligand>
        <name>pyruvate</name>
        <dbReference type="ChEBI" id="CHEBI:15361"/>
    </ligand>
</feature>
<evidence type="ECO:0000313" key="17">
    <source>
        <dbReference type="Proteomes" id="UP000078532"/>
    </source>
</evidence>
<evidence type="ECO:0000256" key="13">
    <source>
        <dbReference type="PIRNR" id="PIRNR001365"/>
    </source>
</evidence>
<evidence type="ECO:0000256" key="9">
    <source>
        <dbReference type="ARBA" id="ARBA00023239"/>
    </source>
</evidence>
<sequence>MTIDFGRLLTAMVTPFTKDLTVNYNQARKLARHLVQSGSDGLVISGTTGESPTLTRDEKIELFRVIVEEVGGQATVIAGTGGYSTADSITLTQAAEKVGVDGVMLVCPYYNKPSQEGLYEHFKTIAASTNLPVLLYNIPGRTGVNLLPATAARLAQVDNIVALKEAAGSMDQVSELRRVLPDDFTLYSGDDSLTLPMLALGAKGVISVCSHVVGPRIKDMINAFTSGNTTLATQIHLELYPVFKGLFITTNPVPVKAAMNLLGWNAGPPRLPLVEATADEKEKIKSTLAALKLI</sequence>
<keyword evidence="6 12" id="KW-0028">Amino-acid biosynthesis</keyword>
<dbReference type="EMBL" id="LYVF01000047">
    <property type="protein sequence ID" value="OAT85892.1"/>
    <property type="molecule type" value="Genomic_DNA"/>
</dbReference>
<accession>A0A1B7LHX8</accession>
<evidence type="ECO:0000256" key="3">
    <source>
        <dbReference type="ARBA" id="ARBA00007592"/>
    </source>
</evidence>
<comment type="pathway">
    <text evidence="2 12">Amino-acid biosynthesis; L-lysine biosynthesis via DAP pathway; (S)-tetrahydrodipicolinate from L-aspartate: step 3/4.</text>
</comment>
<evidence type="ECO:0000256" key="11">
    <source>
        <dbReference type="ARBA" id="ARBA00047836"/>
    </source>
</evidence>
<dbReference type="SMART" id="SM01130">
    <property type="entry name" value="DHDPS"/>
    <property type="match status" value="1"/>
</dbReference>
<dbReference type="SUPFAM" id="SSF51569">
    <property type="entry name" value="Aldolase"/>
    <property type="match status" value="1"/>
</dbReference>
<keyword evidence="9 12" id="KW-0456">Lyase</keyword>
<proteinExistence type="inferred from homology"/>
<comment type="subunit">
    <text evidence="12">Homotetramer; dimer of dimers.</text>
</comment>
<dbReference type="Gene3D" id="3.20.20.70">
    <property type="entry name" value="Aldolase class I"/>
    <property type="match status" value="1"/>
</dbReference>
<keyword evidence="5 12" id="KW-0963">Cytoplasm</keyword>
<evidence type="ECO:0000256" key="8">
    <source>
        <dbReference type="ARBA" id="ARBA00023154"/>
    </source>
</evidence>
<dbReference type="NCBIfam" id="TIGR00674">
    <property type="entry name" value="dapA"/>
    <property type="match status" value="1"/>
</dbReference>
<keyword evidence="7 12" id="KW-0220">Diaminopimelate biosynthesis</keyword>
<dbReference type="GO" id="GO:0019877">
    <property type="term" value="P:diaminopimelate biosynthetic process"/>
    <property type="evidence" value="ECO:0007669"/>
    <property type="project" value="UniProtKB-UniRule"/>
</dbReference>
<dbReference type="InterPro" id="IPR002220">
    <property type="entry name" value="DapA-like"/>
</dbReference>
<evidence type="ECO:0000256" key="14">
    <source>
        <dbReference type="PIRSR" id="PIRSR001365-1"/>
    </source>
</evidence>
<dbReference type="AlphaFoldDB" id="A0A1B7LHX8"/>
<dbReference type="GO" id="GO:0008840">
    <property type="term" value="F:4-hydroxy-tetrahydrodipicolinate synthase activity"/>
    <property type="evidence" value="ECO:0007669"/>
    <property type="project" value="UniProtKB-UniRule"/>
</dbReference>
<dbReference type="PRINTS" id="PR00146">
    <property type="entry name" value="DHPICSNTHASE"/>
</dbReference>
<evidence type="ECO:0000256" key="15">
    <source>
        <dbReference type="PIRSR" id="PIRSR001365-2"/>
    </source>
</evidence>
<evidence type="ECO:0000256" key="7">
    <source>
        <dbReference type="ARBA" id="ARBA00022915"/>
    </source>
</evidence>
<evidence type="ECO:0000256" key="4">
    <source>
        <dbReference type="ARBA" id="ARBA00012086"/>
    </source>
</evidence>
<organism evidence="16 17">
    <name type="scientific">Desulfotomaculum copahuensis</name>
    <dbReference type="NCBI Taxonomy" id="1838280"/>
    <lineage>
        <taxon>Bacteria</taxon>
        <taxon>Bacillati</taxon>
        <taxon>Bacillota</taxon>
        <taxon>Clostridia</taxon>
        <taxon>Eubacteriales</taxon>
        <taxon>Desulfotomaculaceae</taxon>
        <taxon>Desulfotomaculum</taxon>
    </lineage>
</organism>
<dbReference type="GO" id="GO:0009089">
    <property type="term" value="P:lysine biosynthetic process via diaminopimelate"/>
    <property type="evidence" value="ECO:0007669"/>
    <property type="project" value="UniProtKB-UniRule"/>
</dbReference>
<protein>
    <recommendedName>
        <fullName evidence="4 12">4-hydroxy-tetrahydrodipicolinate synthase</fullName>
        <shortName evidence="12">HTPA synthase</shortName>
        <ecNumber evidence="4 12">4.3.3.7</ecNumber>
    </recommendedName>
</protein>
<dbReference type="InterPro" id="IPR020624">
    <property type="entry name" value="Schiff_base-form_aldolases_CS"/>
</dbReference>
<dbReference type="PANTHER" id="PTHR12128:SF66">
    <property type="entry name" value="4-HYDROXY-2-OXOGLUTARATE ALDOLASE, MITOCHONDRIAL"/>
    <property type="match status" value="1"/>
</dbReference>
<comment type="caution">
    <text evidence="12">Was originally thought to be a dihydrodipicolinate synthase (DHDPS), catalyzing the condensation of (S)-aspartate-beta-semialdehyde [(S)-ASA] and pyruvate to dihydrodipicolinate (DHDP). However, it was shown in E.coli that the product of the enzymatic reaction is not dihydrodipicolinate but in fact (4S)-4-hydroxy-2,3,4,5-tetrahydro-(2S)-dipicolinic acid (HTPA), and that the consecutive dehydration reaction leading to DHDP is not spontaneous but catalyzed by DapB.</text>
</comment>
<keyword evidence="17" id="KW-1185">Reference proteome</keyword>
<dbReference type="HAMAP" id="MF_00418">
    <property type="entry name" value="DapA"/>
    <property type="match status" value="1"/>
</dbReference>
<dbReference type="Pfam" id="PF00701">
    <property type="entry name" value="DHDPS"/>
    <property type="match status" value="1"/>
</dbReference>
<comment type="caution">
    <text evidence="16">The sequence shown here is derived from an EMBL/GenBank/DDBJ whole genome shotgun (WGS) entry which is preliminary data.</text>
</comment>
<gene>
    <name evidence="12" type="primary">dapA</name>
    <name evidence="16" type="ORF">A6M21_05340</name>
</gene>
<comment type="subcellular location">
    <subcellularLocation>
        <location evidence="12">Cytoplasm</location>
    </subcellularLocation>
</comment>
<evidence type="ECO:0000256" key="12">
    <source>
        <dbReference type="HAMAP-Rule" id="MF_00418"/>
    </source>
</evidence>
<evidence type="ECO:0000313" key="16">
    <source>
        <dbReference type="EMBL" id="OAT85892.1"/>
    </source>
</evidence>
<dbReference type="InterPro" id="IPR020625">
    <property type="entry name" value="Schiff_base-form_aldolases_AS"/>
</dbReference>
<dbReference type="GO" id="GO:0005829">
    <property type="term" value="C:cytosol"/>
    <property type="evidence" value="ECO:0007669"/>
    <property type="project" value="TreeGrafter"/>
</dbReference>
<feature type="site" description="Part of a proton relay during catalysis" evidence="12">
    <location>
        <position position="110"/>
    </location>
</feature>
<name>A0A1B7LHX8_9FIRM</name>
<evidence type="ECO:0000256" key="6">
    <source>
        <dbReference type="ARBA" id="ARBA00022605"/>
    </source>
</evidence>
<dbReference type="PIRSF" id="PIRSF001365">
    <property type="entry name" value="DHDPS"/>
    <property type="match status" value="1"/>
</dbReference>
<dbReference type="CDD" id="cd00950">
    <property type="entry name" value="DHDPS"/>
    <property type="match status" value="1"/>
</dbReference>
<evidence type="ECO:0000256" key="5">
    <source>
        <dbReference type="ARBA" id="ARBA00022490"/>
    </source>
</evidence>
<feature type="site" description="Part of a proton relay during catalysis" evidence="12">
    <location>
        <position position="47"/>
    </location>
</feature>
<dbReference type="STRING" id="1838280.A6M21_05340"/>
<feature type="active site" description="Schiff-base intermediate with substrate" evidence="12 14">
    <location>
        <position position="164"/>
    </location>
</feature>
<evidence type="ECO:0000256" key="10">
    <source>
        <dbReference type="ARBA" id="ARBA00023270"/>
    </source>
</evidence>
<comment type="catalytic activity">
    <reaction evidence="11 12">
        <text>L-aspartate 4-semialdehyde + pyruvate = (2S,4S)-4-hydroxy-2,3,4,5-tetrahydrodipicolinate + H2O + H(+)</text>
        <dbReference type="Rhea" id="RHEA:34171"/>
        <dbReference type="ChEBI" id="CHEBI:15361"/>
        <dbReference type="ChEBI" id="CHEBI:15377"/>
        <dbReference type="ChEBI" id="CHEBI:15378"/>
        <dbReference type="ChEBI" id="CHEBI:67139"/>
        <dbReference type="ChEBI" id="CHEBI:537519"/>
        <dbReference type="EC" id="4.3.3.7"/>
    </reaction>
</comment>
<dbReference type="UniPathway" id="UPA00034">
    <property type="reaction ID" value="UER00017"/>
</dbReference>
<reference evidence="16 17" key="1">
    <citation type="submission" date="2016-04" db="EMBL/GenBank/DDBJ databases">
        <authorList>
            <person name="Evans L.H."/>
            <person name="Alamgir A."/>
            <person name="Owens N."/>
            <person name="Weber N.D."/>
            <person name="Virtaneva K."/>
            <person name="Barbian K."/>
            <person name="Babar A."/>
            <person name="Rosenke K."/>
        </authorList>
    </citation>
    <scope>NUCLEOTIDE SEQUENCE [LARGE SCALE GENOMIC DNA]</scope>
    <source>
        <strain evidence="16 17">LMa1</strain>
    </source>
</reference>
<feature type="binding site" evidence="12 15">
    <location>
        <position position="206"/>
    </location>
    <ligand>
        <name>pyruvate</name>
        <dbReference type="ChEBI" id="CHEBI:15361"/>
    </ligand>
</feature>
<evidence type="ECO:0000256" key="2">
    <source>
        <dbReference type="ARBA" id="ARBA00005120"/>
    </source>
</evidence>
<dbReference type="InterPro" id="IPR005263">
    <property type="entry name" value="DapA"/>
</dbReference>
<dbReference type="OrthoDB" id="9782828at2"/>
<dbReference type="EC" id="4.3.3.7" evidence="4 12"/>
<dbReference type="PROSITE" id="PS00666">
    <property type="entry name" value="DHDPS_2"/>
    <property type="match status" value="1"/>
</dbReference>